<keyword evidence="3 5" id="KW-0520">NAD</keyword>
<dbReference type="InterPro" id="IPR013328">
    <property type="entry name" value="6PGD_dom2"/>
</dbReference>
<sequence>MRLRACHALPVIAPSRLPGRMPFGMAPSHAKACHVVAERRNVCVCASLNGTGAPPRDNSTPTASDLALWHRAEAVCIDVDCTVTINDSLDLLGEFMGVGAECTKITNQAMDGTLDLSQSLEARLNIINCTPKDVKRFIKANPPQSRLTPGIVQFIKALKVRGITVYLLSGGFREILLPIAAYLDIPPENVFANRMLWQWDDETMEPTKLVGFDTSEPTSRNQGKPEAIMQIRDQFPYNSVVMIGDGVTDLEAVQVTGGADLFIGYGGVVVREKVKREADWFVTDWAVLQASLKKYKVAMTGSGAWACAAVTLCSANVAPENKLDLFQEQIQMWTYEEQIDGKNLTDIINETHENPKYLPGTLLGDNVVANPDLVSTVADADVIIMCAPHQFVRGICKQLAGKVKPGAIAVSLIKGMRVRSDAPQLISQMVTRSLGIDCSVLMGANIASGIAAKELSEATIGYNNIDHGRLLQKLFQREYFGITLVRDVAGAEMCGTLKNIVALAAGMVDGLGLGANTKAAIIRKGLDEMRRFSQALYPSISDGTFLESCGMADLIATCYGGRNRLAAMEYTKCFCAGNKVTFASLEDSLLNGQKLQGVLTSNEVQEILEIRGWEKTYPLFSVINAIVNGKVSPVEVTHFMGIGVLPKGVKTKAGYAPKAGEKKRGPVDLVFTVDELADTTTDPTVSMEGLIMDIKSTESPANIQQIADTTTDPTVSMEGLILDLKSTESPANIQQIKVPESPAKN</sequence>
<dbReference type="EC" id="1.1.1.8" evidence="6"/>
<dbReference type="Gene3D" id="3.40.50.1000">
    <property type="entry name" value="HAD superfamily/HAD-like"/>
    <property type="match status" value="1"/>
</dbReference>
<evidence type="ECO:0000256" key="3">
    <source>
        <dbReference type="ARBA" id="ARBA00023027"/>
    </source>
</evidence>
<dbReference type="Gene3D" id="3.40.50.720">
    <property type="entry name" value="NAD(P)-binding Rossmann-like Domain"/>
    <property type="match status" value="1"/>
</dbReference>
<dbReference type="Pfam" id="PF00702">
    <property type="entry name" value="Hydrolase"/>
    <property type="match status" value="1"/>
</dbReference>
<evidence type="ECO:0000256" key="5">
    <source>
        <dbReference type="RuleBase" id="RU000437"/>
    </source>
</evidence>
<feature type="domain" description="Glycerol-3-phosphate dehydrogenase NAD-dependent N-terminal" evidence="7">
    <location>
        <begin position="296"/>
        <end position="465"/>
    </location>
</feature>
<dbReference type="SUPFAM" id="SSF48179">
    <property type="entry name" value="6-phosphogluconate dehydrogenase C-terminal domain-like"/>
    <property type="match status" value="1"/>
</dbReference>
<dbReference type="InterPro" id="IPR036412">
    <property type="entry name" value="HAD-like_sf"/>
</dbReference>
<dbReference type="FunFam" id="1.10.1040.10:FF:000004">
    <property type="entry name" value="Glycerol-3-phosphate dehydrogenase [NAD(+)]"/>
    <property type="match status" value="1"/>
</dbReference>
<dbReference type="AlphaFoldDB" id="A0A7D7QIH5"/>
<dbReference type="InterPro" id="IPR006109">
    <property type="entry name" value="G3P_DH_NAD-dep_C"/>
</dbReference>
<evidence type="ECO:0000313" key="9">
    <source>
        <dbReference type="EMBL" id="QMS78857.1"/>
    </source>
</evidence>
<dbReference type="SUPFAM" id="SSF56784">
    <property type="entry name" value="HAD-like"/>
    <property type="match status" value="1"/>
</dbReference>
<comment type="similarity">
    <text evidence="1 5">Belongs to the NAD-dependent glycerol-3-phosphate dehydrogenase family.</text>
</comment>
<dbReference type="InterPro" id="IPR023214">
    <property type="entry name" value="HAD_sf"/>
</dbReference>
<accession>A0A7D7QIH5</accession>
<dbReference type="GO" id="GO:0005829">
    <property type="term" value="C:cytosol"/>
    <property type="evidence" value="ECO:0007669"/>
    <property type="project" value="TreeGrafter"/>
</dbReference>
<dbReference type="Pfam" id="PF07479">
    <property type="entry name" value="NAD_Gly3P_dh_C"/>
    <property type="match status" value="1"/>
</dbReference>
<dbReference type="PANTHER" id="PTHR11728">
    <property type="entry name" value="GLYCEROL-3-PHOSPHATE DEHYDROGENASE"/>
    <property type="match status" value="1"/>
</dbReference>
<name>A0A7D7QIH5_9CHLO</name>
<dbReference type="GO" id="GO:0046168">
    <property type="term" value="P:glycerol-3-phosphate catabolic process"/>
    <property type="evidence" value="ECO:0007669"/>
    <property type="project" value="UniProtKB-UniRule"/>
</dbReference>
<dbReference type="InterPro" id="IPR008927">
    <property type="entry name" value="6-PGluconate_DH-like_C_sf"/>
</dbReference>
<dbReference type="NCBIfam" id="TIGR01488">
    <property type="entry name" value="HAD-SF-IB"/>
    <property type="match status" value="1"/>
</dbReference>
<dbReference type="PROSITE" id="PS00957">
    <property type="entry name" value="NAD_G3PDH"/>
    <property type="match status" value="1"/>
</dbReference>
<evidence type="ECO:0000256" key="1">
    <source>
        <dbReference type="ARBA" id="ARBA00011009"/>
    </source>
</evidence>
<evidence type="ECO:0000256" key="4">
    <source>
        <dbReference type="ARBA" id="ARBA00048683"/>
    </source>
</evidence>
<dbReference type="EMBL" id="MT362548">
    <property type="protein sequence ID" value="QMS78857.1"/>
    <property type="molecule type" value="Genomic_DNA"/>
</dbReference>
<dbReference type="GO" id="GO:0051287">
    <property type="term" value="F:NAD binding"/>
    <property type="evidence" value="ECO:0007669"/>
    <property type="project" value="UniProtKB-UniRule"/>
</dbReference>
<dbReference type="InterPro" id="IPR017751">
    <property type="entry name" value="G3P_DH_NAD-dep_euk"/>
</dbReference>
<reference evidence="9" key="1">
    <citation type="submission" date="2020-04" db="EMBL/GenBank/DDBJ databases">
        <authorList>
            <person name="Raymond J."/>
            <person name="Morgan-Kiss R."/>
            <person name="Smith D."/>
            <person name="Cvetkovska M."/>
            <person name="Zhang X."/>
            <person name="Humer N."/>
        </authorList>
    </citation>
    <scope>NUCLEOTIDE SEQUENCE</scope>
    <source>
        <strain evidence="9">UWO241</strain>
    </source>
</reference>
<dbReference type="PANTHER" id="PTHR11728:SF8">
    <property type="entry name" value="GLYCEROL-3-PHOSPHATE DEHYDROGENASE [NAD(+)]-RELATED"/>
    <property type="match status" value="1"/>
</dbReference>
<organism evidence="9">
    <name type="scientific">Chlamydomonas raudensis</name>
    <dbReference type="NCBI Taxonomy" id="284013"/>
    <lineage>
        <taxon>Eukaryota</taxon>
        <taxon>Viridiplantae</taxon>
        <taxon>Chlorophyta</taxon>
        <taxon>core chlorophytes</taxon>
        <taxon>Chlorophyceae</taxon>
        <taxon>CS clade</taxon>
        <taxon>Chlamydomonadales</taxon>
        <taxon>Chlamydomonadaceae</taxon>
        <taxon>Chlamydomonas</taxon>
    </lineage>
</organism>
<dbReference type="InterPro" id="IPR006168">
    <property type="entry name" value="G3P_DH_NAD-dep"/>
</dbReference>
<dbReference type="PRINTS" id="PR00077">
    <property type="entry name" value="GPDHDRGNASE"/>
</dbReference>
<dbReference type="GO" id="GO:0005975">
    <property type="term" value="P:carbohydrate metabolic process"/>
    <property type="evidence" value="ECO:0007669"/>
    <property type="project" value="InterPro"/>
</dbReference>
<dbReference type="Gene3D" id="1.10.1040.10">
    <property type="entry name" value="N-(1-d-carboxylethyl)-l-norvaline Dehydrogenase, domain 2"/>
    <property type="match status" value="1"/>
</dbReference>
<dbReference type="NCBIfam" id="TIGR03376">
    <property type="entry name" value="glycerol3P_DH"/>
    <property type="match status" value="1"/>
</dbReference>
<evidence type="ECO:0000259" key="8">
    <source>
        <dbReference type="Pfam" id="PF07479"/>
    </source>
</evidence>
<proteinExistence type="inferred from homology"/>
<keyword evidence="2 5" id="KW-0560">Oxidoreductase</keyword>
<dbReference type="GO" id="GO:0141152">
    <property type="term" value="F:glycerol-3-phosphate dehydrogenase (NAD+) activity"/>
    <property type="evidence" value="ECO:0007669"/>
    <property type="project" value="UniProtKB-UniRule"/>
</dbReference>
<dbReference type="InterPro" id="IPR036291">
    <property type="entry name" value="NAD(P)-bd_dom_sf"/>
</dbReference>
<feature type="domain" description="Glycerol-3-phosphate dehydrogenase NAD-dependent C-terminal" evidence="8">
    <location>
        <begin position="487"/>
        <end position="636"/>
    </location>
</feature>
<comment type="catalytic activity">
    <reaction evidence="4 6">
        <text>sn-glycerol 3-phosphate + NAD(+) = dihydroxyacetone phosphate + NADH + H(+)</text>
        <dbReference type="Rhea" id="RHEA:11092"/>
        <dbReference type="ChEBI" id="CHEBI:15378"/>
        <dbReference type="ChEBI" id="CHEBI:57540"/>
        <dbReference type="ChEBI" id="CHEBI:57597"/>
        <dbReference type="ChEBI" id="CHEBI:57642"/>
        <dbReference type="ChEBI" id="CHEBI:57945"/>
        <dbReference type="EC" id="1.1.1.8"/>
    </reaction>
</comment>
<evidence type="ECO:0000256" key="2">
    <source>
        <dbReference type="ARBA" id="ARBA00023002"/>
    </source>
</evidence>
<evidence type="ECO:0000259" key="7">
    <source>
        <dbReference type="Pfam" id="PF01210"/>
    </source>
</evidence>
<evidence type="ECO:0000256" key="6">
    <source>
        <dbReference type="RuleBase" id="RU361243"/>
    </source>
</evidence>
<dbReference type="SUPFAM" id="SSF51735">
    <property type="entry name" value="NAD(P)-binding Rossmann-fold domains"/>
    <property type="match status" value="1"/>
</dbReference>
<dbReference type="InterPro" id="IPR011128">
    <property type="entry name" value="G3P_DH_NAD-dep_N"/>
</dbReference>
<dbReference type="Gene3D" id="1.10.150.210">
    <property type="entry name" value="Phosphoserine phosphatase, domain 2"/>
    <property type="match status" value="1"/>
</dbReference>
<protein>
    <recommendedName>
        <fullName evidence="6">Glycerol-3-phosphate dehydrogenase [NAD(+)]</fullName>
        <ecNumber evidence="6">1.1.1.8</ecNumber>
    </recommendedName>
</protein>
<dbReference type="CDD" id="cd04309">
    <property type="entry name" value="HAD_PSP_eu"/>
    <property type="match status" value="1"/>
</dbReference>
<dbReference type="GO" id="GO:0042803">
    <property type="term" value="F:protein homodimerization activity"/>
    <property type="evidence" value="ECO:0007669"/>
    <property type="project" value="InterPro"/>
</dbReference>
<dbReference type="Pfam" id="PF01210">
    <property type="entry name" value="NAD_Gly3P_dh_N"/>
    <property type="match status" value="1"/>
</dbReference>